<protein>
    <recommendedName>
        <fullName evidence="3">Thioredoxin domain-containing protein</fullName>
    </recommendedName>
</protein>
<evidence type="ECO:0008006" key="3">
    <source>
        <dbReference type="Google" id="ProtNLM"/>
    </source>
</evidence>
<reference evidence="1 2" key="1">
    <citation type="journal article" date="2016" name="Nat. Commun.">
        <title>Thousands of microbial genomes shed light on interconnected biogeochemical processes in an aquifer system.</title>
        <authorList>
            <person name="Anantharaman K."/>
            <person name="Brown C.T."/>
            <person name="Hug L.A."/>
            <person name="Sharon I."/>
            <person name="Castelle C.J."/>
            <person name="Probst A.J."/>
            <person name="Thomas B.C."/>
            <person name="Singh A."/>
            <person name="Wilkins M.J."/>
            <person name="Karaoz U."/>
            <person name="Brodie E.L."/>
            <person name="Williams K.H."/>
            <person name="Hubbard S.S."/>
            <person name="Banfield J.F."/>
        </authorList>
    </citation>
    <scope>NUCLEOTIDE SEQUENCE [LARGE SCALE GENOMIC DNA]</scope>
</reference>
<dbReference type="Gene3D" id="3.40.30.10">
    <property type="entry name" value="Glutaredoxin"/>
    <property type="match status" value="1"/>
</dbReference>
<dbReference type="EMBL" id="MFWE01000013">
    <property type="protein sequence ID" value="OGJ10486.1"/>
    <property type="molecule type" value="Genomic_DNA"/>
</dbReference>
<dbReference type="InterPro" id="IPR036249">
    <property type="entry name" value="Thioredoxin-like_sf"/>
</dbReference>
<name>A0A1F6YVU7_9BACT</name>
<dbReference type="CDD" id="cd01659">
    <property type="entry name" value="TRX_superfamily"/>
    <property type="match status" value="1"/>
</dbReference>
<accession>A0A1F6YVU7</accession>
<proteinExistence type="predicted"/>
<gene>
    <name evidence="1" type="ORF">A2456_00955</name>
</gene>
<dbReference type="Proteomes" id="UP000178975">
    <property type="component" value="Unassembled WGS sequence"/>
</dbReference>
<comment type="caution">
    <text evidence="1">The sequence shown here is derived from an EMBL/GenBank/DDBJ whole genome shotgun (WGS) entry which is preliminary data.</text>
</comment>
<dbReference type="SUPFAM" id="SSF52833">
    <property type="entry name" value="Thioredoxin-like"/>
    <property type="match status" value="1"/>
</dbReference>
<evidence type="ECO:0000313" key="1">
    <source>
        <dbReference type="EMBL" id="OGJ10486.1"/>
    </source>
</evidence>
<evidence type="ECO:0000313" key="2">
    <source>
        <dbReference type="Proteomes" id="UP000178975"/>
    </source>
</evidence>
<dbReference type="AlphaFoldDB" id="A0A1F6YVU7"/>
<sequence>MNNLLEFYGTECPYCVTMHELVERLEKEEGIKIESLEVWHNEENEKRLLEIDKDLCGGVPFFYNTKTKKFICGNTNYETLKKWAKGEPFIQEE</sequence>
<organism evidence="1 2">
    <name type="scientific">Candidatus Nomurabacteria bacterium RIFOXYC2_FULL_36_19</name>
    <dbReference type="NCBI Taxonomy" id="1801806"/>
    <lineage>
        <taxon>Bacteria</taxon>
        <taxon>Candidatus Nomuraibacteriota</taxon>
    </lineage>
</organism>